<keyword evidence="4" id="KW-1185">Reference proteome</keyword>
<evidence type="ECO:0000256" key="2">
    <source>
        <dbReference type="SAM" id="SignalP"/>
    </source>
</evidence>
<feature type="chain" id="PRO_5006444752" evidence="2">
    <location>
        <begin position="25"/>
        <end position="137"/>
    </location>
</feature>
<proteinExistence type="predicted"/>
<dbReference type="EMBL" id="LLYA01000135">
    <property type="protein sequence ID" value="KRR26002.1"/>
    <property type="molecule type" value="Genomic_DNA"/>
</dbReference>
<sequence>MKLASAAAAVAAITILISPVTSFAQSAGGTSAGSPGTTGSPGAGSAGVGTPGVTGVSPSPTTPGGLNNAGQDPSGTANPSRLAPPPPPGTNTAGTAQSSGRGVTTGSARPGSSTDDAVINEENKTVDRKMKGICRGC</sequence>
<feature type="signal peptide" evidence="2">
    <location>
        <begin position="1"/>
        <end position="24"/>
    </location>
</feature>
<evidence type="ECO:0000256" key="1">
    <source>
        <dbReference type="SAM" id="MobiDB-lite"/>
    </source>
</evidence>
<feature type="region of interest" description="Disordered" evidence="1">
    <location>
        <begin position="24"/>
        <end position="126"/>
    </location>
</feature>
<evidence type="ECO:0000313" key="3">
    <source>
        <dbReference type="EMBL" id="KRR26002.1"/>
    </source>
</evidence>
<comment type="caution">
    <text evidence="3">The sequence shown here is derived from an EMBL/GenBank/DDBJ whole genome shotgun (WGS) entry which is preliminary data.</text>
</comment>
<keyword evidence="2" id="KW-0732">Signal</keyword>
<dbReference type="AlphaFoldDB" id="A0A0R3N135"/>
<protein>
    <submittedName>
        <fullName evidence="3">Uncharacterized protein</fullName>
    </submittedName>
</protein>
<dbReference type="Proteomes" id="UP000052023">
    <property type="component" value="Unassembled WGS sequence"/>
</dbReference>
<feature type="compositionally biased region" description="Polar residues" evidence="1">
    <location>
        <begin position="97"/>
        <end position="115"/>
    </location>
</feature>
<accession>A0A0R3N135</accession>
<feature type="compositionally biased region" description="Gly residues" evidence="1">
    <location>
        <begin position="39"/>
        <end position="52"/>
    </location>
</feature>
<evidence type="ECO:0000313" key="4">
    <source>
        <dbReference type="Proteomes" id="UP000052023"/>
    </source>
</evidence>
<feature type="compositionally biased region" description="Polar residues" evidence="1">
    <location>
        <begin position="68"/>
        <end position="79"/>
    </location>
</feature>
<dbReference type="RefSeq" id="WP_057843884.1">
    <property type="nucleotide sequence ID" value="NZ_LLYA01000135.1"/>
</dbReference>
<name>A0A0R3N135_9BRAD</name>
<feature type="compositionally biased region" description="Low complexity" evidence="1">
    <location>
        <begin position="26"/>
        <end position="38"/>
    </location>
</feature>
<reference evidence="3 4" key="1">
    <citation type="submission" date="2014-03" db="EMBL/GenBank/DDBJ databases">
        <title>Bradyrhizobium valentinum sp. nov., isolated from effective nodules of Lupinus mariae-josephae, a lupine endemic of basic-lime soils in Eastern Spain.</title>
        <authorList>
            <person name="Duran D."/>
            <person name="Rey L."/>
            <person name="Navarro A."/>
            <person name="Busquets A."/>
            <person name="Imperial J."/>
            <person name="Ruiz-Argueso T."/>
        </authorList>
    </citation>
    <scope>NUCLEOTIDE SEQUENCE [LARGE SCALE GENOMIC DNA]</scope>
    <source>
        <strain evidence="3 4">Ro19</strain>
    </source>
</reference>
<feature type="compositionally biased region" description="Low complexity" evidence="1">
    <location>
        <begin position="53"/>
        <end position="65"/>
    </location>
</feature>
<organism evidence="3 4">
    <name type="scientific">Bradyrhizobium retamae</name>
    <dbReference type="NCBI Taxonomy" id="1300035"/>
    <lineage>
        <taxon>Bacteria</taxon>
        <taxon>Pseudomonadati</taxon>
        <taxon>Pseudomonadota</taxon>
        <taxon>Alphaproteobacteria</taxon>
        <taxon>Hyphomicrobiales</taxon>
        <taxon>Nitrobacteraceae</taxon>
        <taxon>Bradyrhizobium</taxon>
    </lineage>
</organism>
<gene>
    <name evidence="3" type="ORF">CQ13_23600</name>
</gene>